<proteinExistence type="predicted"/>
<gene>
    <name evidence="1" type="ORF">GB346_22810</name>
    <name evidence="2" type="ORF">GB346_23210</name>
</gene>
<evidence type="ECO:0008006" key="3">
    <source>
        <dbReference type="Google" id="ProtNLM"/>
    </source>
</evidence>
<evidence type="ECO:0000313" key="1">
    <source>
        <dbReference type="EMBL" id="HAB5789728.1"/>
    </source>
</evidence>
<comment type="caution">
    <text evidence="1">The sequence shown here is derived from an EMBL/GenBank/DDBJ whole genome shotgun (WGS) entry which is preliminary data.</text>
</comment>
<dbReference type="EMBL" id="DAAHEO010000046">
    <property type="protein sequence ID" value="HAB5789795.1"/>
    <property type="molecule type" value="Genomic_DNA"/>
</dbReference>
<name>A0A6Y4PBE9_SALHA</name>
<dbReference type="AlphaFoldDB" id="A0A6Y4PBE9"/>
<protein>
    <recommendedName>
        <fullName evidence="3">GIY-YIG nuclease family protein</fullName>
    </recommendedName>
</protein>
<organism evidence="1">
    <name type="scientific">Salmonella hadar</name>
    <dbReference type="NCBI Taxonomy" id="149385"/>
    <lineage>
        <taxon>Bacteria</taxon>
        <taxon>Pseudomonadati</taxon>
        <taxon>Pseudomonadota</taxon>
        <taxon>Gammaproteobacteria</taxon>
        <taxon>Enterobacterales</taxon>
        <taxon>Enterobacteriaceae</taxon>
        <taxon>Salmonella</taxon>
    </lineage>
</organism>
<reference evidence="1" key="2">
    <citation type="submission" date="2019-10" db="EMBL/GenBank/DDBJ databases">
        <authorList>
            <consortium name="NCBI Pathogen Detection Project"/>
        </authorList>
    </citation>
    <scope>NUCLEOTIDE SEQUENCE</scope>
    <source>
        <strain evidence="1">Salmonella enterica</strain>
    </source>
</reference>
<dbReference type="EMBL" id="DAAHEO010000026">
    <property type="protein sequence ID" value="HAB5789728.1"/>
    <property type="molecule type" value="Genomic_DNA"/>
</dbReference>
<sequence length="146" mass="17103">MDLSGYSFTHKLSDLLLPTEEFYVTVNPAYFNTGGVYVLRSFDDMGQTLTIPRVLDDDHEGILYIGKAKLFCHRTGDLARSFSSQYQQSKHQSGQRYWGDTRYQKRYPYDHLRMFMWVSDNPTELEQSFFQSYLGKFGETPPLNRV</sequence>
<reference evidence="1" key="1">
    <citation type="journal article" date="2018" name="Genome Biol.">
        <title>SKESA: strategic k-mer extension for scrupulous assemblies.</title>
        <authorList>
            <person name="Souvorov A."/>
            <person name="Agarwala R."/>
            <person name="Lipman D.J."/>
        </authorList>
    </citation>
    <scope>NUCLEOTIDE SEQUENCE</scope>
    <source>
        <strain evidence="1">Salmonella enterica</strain>
    </source>
</reference>
<accession>A0A6Y4PBE9</accession>
<evidence type="ECO:0000313" key="2">
    <source>
        <dbReference type="EMBL" id="HAB5789795.1"/>
    </source>
</evidence>